<comment type="similarity">
    <text evidence="1 7">Belongs to the class-I aminoacyl-tRNA synthetase family. Glutamate--tRNA ligase type 1 subfamily.</text>
</comment>
<keyword evidence="5 7" id="KW-0648">Protein biosynthesis</keyword>
<evidence type="ECO:0000259" key="9">
    <source>
        <dbReference type="Pfam" id="PF19269"/>
    </source>
</evidence>
<dbReference type="Pfam" id="PF19269">
    <property type="entry name" value="Anticodon_2"/>
    <property type="match status" value="1"/>
</dbReference>
<dbReference type="InterPro" id="IPR045462">
    <property type="entry name" value="aa-tRNA-synth_I_cd-bd"/>
</dbReference>
<feature type="domain" description="Aminoacyl-tRNA synthetase class I anticodon-binding" evidence="9">
    <location>
        <begin position="514"/>
        <end position="552"/>
    </location>
</feature>
<dbReference type="GO" id="GO:0005829">
    <property type="term" value="C:cytosol"/>
    <property type="evidence" value="ECO:0007669"/>
    <property type="project" value="TreeGrafter"/>
</dbReference>
<evidence type="ECO:0000256" key="2">
    <source>
        <dbReference type="ARBA" id="ARBA00022598"/>
    </source>
</evidence>
<dbReference type="InterPro" id="IPR020058">
    <property type="entry name" value="Glu/Gln-tRNA-synth_Ib_cat-dom"/>
</dbReference>
<comment type="catalytic activity">
    <reaction evidence="7">
        <text>tRNA(Glu) + L-glutamate + ATP = L-glutamyl-tRNA(Glu) + AMP + diphosphate</text>
        <dbReference type="Rhea" id="RHEA:23540"/>
        <dbReference type="Rhea" id="RHEA-COMP:9663"/>
        <dbReference type="Rhea" id="RHEA-COMP:9680"/>
        <dbReference type="ChEBI" id="CHEBI:29985"/>
        <dbReference type="ChEBI" id="CHEBI:30616"/>
        <dbReference type="ChEBI" id="CHEBI:33019"/>
        <dbReference type="ChEBI" id="CHEBI:78442"/>
        <dbReference type="ChEBI" id="CHEBI:78520"/>
        <dbReference type="ChEBI" id="CHEBI:456215"/>
        <dbReference type="EC" id="6.1.1.17"/>
    </reaction>
</comment>
<dbReference type="GO" id="GO:0005524">
    <property type="term" value="F:ATP binding"/>
    <property type="evidence" value="ECO:0007669"/>
    <property type="project" value="UniProtKB-UniRule"/>
</dbReference>
<evidence type="ECO:0000256" key="3">
    <source>
        <dbReference type="ARBA" id="ARBA00022741"/>
    </source>
</evidence>
<dbReference type="InterPro" id="IPR014729">
    <property type="entry name" value="Rossmann-like_a/b/a_fold"/>
</dbReference>
<dbReference type="Pfam" id="PF00749">
    <property type="entry name" value="tRNA-synt_1c"/>
    <property type="match status" value="1"/>
</dbReference>
<protein>
    <recommendedName>
        <fullName evidence="7">Glutamate--tRNA ligase</fullName>
        <ecNumber evidence="7">6.1.1.17</ecNumber>
    </recommendedName>
    <alternativeName>
        <fullName evidence="7">Glutamyl-tRNA synthetase</fullName>
        <shortName evidence="7">GluRS</shortName>
    </alternativeName>
</protein>
<keyword evidence="7" id="KW-0963">Cytoplasm</keyword>
<organism evidence="10 11">
    <name type="scientific">Candidatus Falkowbacteria bacterium HGW-Falkowbacteria-2</name>
    <dbReference type="NCBI Taxonomy" id="2013769"/>
    <lineage>
        <taxon>Bacteria</taxon>
        <taxon>Candidatus Falkowiibacteriota</taxon>
    </lineage>
</organism>
<comment type="caution">
    <text evidence="7">Lacks conserved residue(s) required for the propagation of feature annotation.</text>
</comment>
<dbReference type="InterPro" id="IPR020751">
    <property type="entry name" value="aa-tRNA-synth_I_codon-bd_sub2"/>
</dbReference>
<evidence type="ECO:0000256" key="4">
    <source>
        <dbReference type="ARBA" id="ARBA00022840"/>
    </source>
</evidence>
<dbReference type="PRINTS" id="PR00987">
    <property type="entry name" value="TRNASYNTHGLU"/>
</dbReference>
<keyword evidence="2 7" id="KW-0436">Ligase</keyword>
<evidence type="ECO:0000259" key="8">
    <source>
        <dbReference type="Pfam" id="PF00749"/>
    </source>
</evidence>
<dbReference type="PANTHER" id="PTHR43311:SF2">
    <property type="entry name" value="GLUTAMATE--TRNA LIGASE, MITOCHONDRIAL-RELATED"/>
    <property type="match status" value="1"/>
</dbReference>
<evidence type="ECO:0000256" key="6">
    <source>
        <dbReference type="ARBA" id="ARBA00023146"/>
    </source>
</evidence>
<dbReference type="GO" id="GO:0000049">
    <property type="term" value="F:tRNA binding"/>
    <property type="evidence" value="ECO:0007669"/>
    <property type="project" value="InterPro"/>
</dbReference>
<evidence type="ECO:0000313" key="11">
    <source>
        <dbReference type="Proteomes" id="UP000233325"/>
    </source>
</evidence>
<evidence type="ECO:0000256" key="7">
    <source>
        <dbReference type="HAMAP-Rule" id="MF_00022"/>
    </source>
</evidence>
<dbReference type="AlphaFoldDB" id="A0A2N2E301"/>
<feature type="short sequence motif" description="'KMSKS' region" evidence="7">
    <location>
        <begin position="295"/>
        <end position="299"/>
    </location>
</feature>
<feature type="binding site" evidence="7">
    <location>
        <position position="298"/>
    </location>
    <ligand>
        <name>ATP</name>
        <dbReference type="ChEBI" id="CHEBI:30616"/>
    </ligand>
</feature>
<dbReference type="EC" id="6.1.1.17" evidence="7"/>
<dbReference type="NCBIfam" id="TIGR00464">
    <property type="entry name" value="gltX_bact"/>
    <property type="match status" value="1"/>
</dbReference>
<evidence type="ECO:0000256" key="1">
    <source>
        <dbReference type="ARBA" id="ARBA00007894"/>
    </source>
</evidence>
<dbReference type="InterPro" id="IPR004527">
    <property type="entry name" value="Glu-tRNA-ligase_bac/mito"/>
</dbReference>
<evidence type="ECO:0000313" key="10">
    <source>
        <dbReference type="EMBL" id="PKM89052.1"/>
    </source>
</evidence>
<dbReference type="EMBL" id="PHAH01000006">
    <property type="protein sequence ID" value="PKM89052.1"/>
    <property type="molecule type" value="Genomic_DNA"/>
</dbReference>
<dbReference type="Gene3D" id="3.40.50.620">
    <property type="entry name" value="HUPs"/>
    <property type="match status" value="1"/>
</dbReference>
<dbReference type="InterPro" id="IPR049940">
    <property type="entry name" value="GluQ/Sye"/>
</dbReference>
<comment type="function">
    <text evidence="7">Catalyzes the attachment of glutamate to tRNA(Glu) in a two-step reaction: glutamate is first activated by ATP to form Glu-AMP and then transferred to the acceptor end of tRNA(Glu).</text>
</comment>
<proteinExistence type="inferred from homology"/>
<keyword evidence="4 7" id="KW-0067">ATP-binding</keyword>
<reference evidence="10 11" key="1">
    <citation type="journal article" date="2017" name="ISME J.">
        <title>Potential for microbial H2 and metal transformations associated with novel bacteria and archaea in deep terrestrial subsurface sediments.</title>
        <authorList>
            <person name="Hernsdorf A.W."/>
            <person name="Amano Y."/>
            <person name="Miyakawa K."/>
            <person name="Ise K."/>
            <person name="Suzuki Y."/>
            <person name="Anantharaman K."/>
            <person name="Probst A."/>
            <person name="Burstein D."/>
            <person name="Thomas B.C."/>
            <person name="Banfield J.F."/>
        </authorList>
    </citation>
    <scope>NUCLEOTIDE SEQUENCE [LARGE SCALE GENOMIC DNA]</scope>
    <source>
        <strain evidence="10">HGW-Falkowbacteria-2</strain>
    </source>
</reference>
<dbReference type="InterPro" id="IPR008925">
    <property type="entry name" value="aa_tRNA-synth_I_cd-bd_sf"/>
</dbReference>
<accession>A0A2N2E301</accession>
<evidence type="ECO:0000256" key="5">
    <source>
        <dbReference type="ARBA" id="ARBA00022917"/>
    </source>
</evidence>
<dbReference type="PANTHER" id="PTHR43311">
    <property type="entry name" value="GLUTAMATE--TRNA LIGASE"/>
    <property type="match status" value="1"/>
</dbReference>
<comment type="caution">
    <text evidence="10">The sequence shown here is derived from an EMBL/GenBank/DDBJ whole genome shotgun (WGS) entry which is preliminary data.</text>
</comment>
<name>A0A2N2E301_9BACT</name>
<dbReference type="Proteomes" id="UP000233325">
    <property type="component" value="Unassembled WGS sequence"/>
</dbReference>
<comment type="subunit">
    <text evidence="7">Monomer.</text>
</comment>
<keyword evidence="3 7" id="KW-0547">Nucleotide-binding</keyword>
<dbReference type="HAMAP" id="MF_00022">
    <property type="entry name" value="Glu_tRNA_synth_type1"/>
    <property type="match status" value="1"/>
</dbReference>
<feature type="domain" description="Glutamyl/glutaminyl-tRNA synthetase class Ib catalytic" evidence="8">
    <location>
        <begin position="37"/>
        <end position="327"/>
    </location>
</feature>
<sequence>MNTDKHNLINRLFPNPLPTPEELEKRYPRRNLPEKAMVTRVAPSPTGSVHFGSIYASLISERLAHQSDGLFILRIEDTDKKREIAGTADLFAATLERYNIIADEGPDKSGHEIGEYGPYKQSERAAIYHSYIKHLLESDKAYPCFATPEELEELRARQEAMGERSGYYGHFALWREKSVADAISALDQGLKPVIRLKSPGNFQTKIMVDDLLIGRREMPENDQDIIIMKADGLPTYHFAHAVDDYLMRTTHVIRGNEWFPSLPLHLQLFAVLGWTPPAYAHLAPIQKMEDGKKRKLSKRKDPEANIEYYRQAGYLEEAIIEYLLNLANSNFEDWRRANPVADYREFILTLKKLANSNGPLFDLAKLNDISKDIISRLDAKTVAERALAWAKEYDEELYELMNKDRDYTEAIFNIERSGVPKPRKDIGRFEEVRQEISYFFDDLFTLSDEDLRSAIADLNGAEPKALVADFMAIYDEKDGPEEWFEKFKEAAAKHGFAKSPNEYKSDPEKHRGQAGTAAKLLRILLTGRTQTPNLCYVMKVMGKERVKRRLERI</sequence>
<dbReference type="GO" id="GO:0006424">
    <property type="term" value="P:glutamyl-tRNA aminoacylation"/>
    <property type="evidence" value="ECO:0007669"/>
    <property type="project" value="UniProtKB-UniRule"/>
</dbReference>
<dbReference type="GO" id="GO:0004818">
    <property type="term" value="F:glutamate-tRNA ligase activity"/>
    <property type="evidence" value="ECO:0007669"/>
    <property type="project" value="UniProtKB-UniRule"/>
</dbReference>
<comment type="subcellular location">
    <subcellularLocation>
        <location evidence="7">Cytoplasm</location>
    </subcellularLocation>
</comment>
<dbReference type="Gene3D" id="1.10.10.350">
    <property type="match status" value="1"/>
</dbReference>
<keyword evidence="6 7" id="KW-0030">Aminoacyl-tRNA synthetase</keyword>
<dbReference type="SUPFAM" id="SSF48163">
    <property type="entry name" value="An anticodon-binding domain of class I aminoacyl-tRNA synthetases"/>
    <property type="match status" value="1"/>
</dbReference>
<dbReference type="SUPFAM" id="SSF52374">
    <property type="entry name" value="Nucleotidylyl transferase"/>
    <property type="match status" value="1"/>
</dbReference>
<dbReference type="InterPro" id="IPR000924">
    <property type="entry name" value="Glu/Gln-tRNA-synth"/>
</dbReference>
<gene>
    <name evidence="7" type="primary">gltX</name>
    <name evidence="10" type="ORF">CVU83_00740</name>
</gene>